<evidence type="ECO:0000256" key="1">
    <source>
        <dbReference type="SAM" id="MobiDB-lite"/>
    </source>
</evidence>
<dbReference type="Proteomes" id="UP000014480">
    <property type="component" value="Unassembled WGS sequence"/>
</dbReference>
<comment type="caution">
    <text evidence="2">The sequence shown here is derived from an EMBL/GenBank/DDBJ whole genome shotgun (WGS) entry which is preliminary data.</text>
</comment>
<proteinExistence type="predicted"/>
<evidence type="ECO:0000313" key="3">
    <source>
        <dbReference type="Proteomes" id="UP000014480"/>
    </source>
</evidence>
<feature type="region of interest" description="Disordered" evidence="1">
    <location>
        <begin position="48"/>
        <end position="67"/>
    </location>
</feature>
<dbReference type="AlphaFoldDB" id="A0A484G2W0"/>
<accession>A0A484G2W0</accession>
<keyword evidence="3" id="KW-1185">Reference proteome</keyword>
<sequence length="67" mass="7905">MLMCWTPRPRTIRQDTIYCEPLEPGLMYLARTTQQHYLTPTDLDYLPNITNHNANDDDDGDNYDDNK</sequence>
<reference evidence="3" key="2">
    <citation type="journal article" date="2019" name="Mol. Plant Microbe Interact.">
        <title>Genome sequence resources for four phytopathogenic fungi from the Colletotrichum orbiculare species complex.</title>
        <authorList>
            <person name="Gan P."/>
            <person name="Tsushima A."/>
            <person name="Narusaka M."/>
            <person name="Narusaka Y."/>
            <person name="Takano Y."/>
            <person name="Kubo Y."/>
            <person name="Shirasu K."/>
        </authorList>
    </citation>
    <scope>GENOME REANNOTATION</scope>
    <source>
        <strain evidence="3">104-T / ATCC 96160 / CBS 514.97 / LARS 414 / MAFF 240422</strain>
    </source>
</reference>
<dbReference type="EMBL" id="AMCV02000003">
    <property type="protein sequence ID" value="TDZ24929.1"/>
    <property type="molecule type" value="Genomic_DNA"/>
</dbReference>
<reference evidence="3" key="1">
    <citation type="journal article" date="2013" name="New Phytol.">
        <title>Comparative genomic and transcriptomic analyses reveal the hemibiotrophic stage shift of Colletotrichum fungi.</title>
        <authorList>
            <person name="Gan P."/>
            <person name="Ikeda K."/>
            <person name="Irieda H."/>
            <person name="Narusaka M."/>
            <person name="O'Connell R.J."/>
            <person name="Narusaka Y."/>
            <person name="Takano Y."/>
            <person name="Kubo Y."/>
            <person name="Shirasu K."/>
        </authorList>
    </citation>
    <scope>NUCLEOTIDE SEQUENCE [LARGE SCALE GENOMIC DNA]</scope>
    <source>
        <strain evidence="3">104-T / ATCC 96160 / CBS 514.97 / LARS 414 / MAFF 240422</strain>
    </source>
</reference>
<protein>
    <submittedName>
        <fullName evidence="2">Uncharacterized protein</fullName>
    </submittedName>
</protein>
<name>A0A484G2W0_COLOR</name>
<feature type="compositionally biased region" description="Acidic residues" evidence="1">
    <location>
        <begin position="56"/>
        <end position="67"/>
    </location>
</feature>
<evidence type="ECO:0000313" key="2">
    <source>
        <dbReference type="EMBL" id="TDZ24929.1"/>
    </source>
</evidence>
<gene>
    <name evidence="2" type="ORF">Cob_v002064</name>
</gene>
<organism evidence="2 3">
    <name type="scientific">Colletotrichum orbiculare (strain 104-T / ATCC 96160 / CBS 514.97 / LARS 414 / MAFF 240422)</name>
    <name type="common">Cucumber anthracnose fungus</name>
    <name type="synonym">Colletotrichum lagenarium</name>
    <dbReference type="NCBI Taxonomy" id="1213857"/>
    <lineage>
        <taxon>Eukaryota</taxon>
        <taxon>Fungi</taxon>
        <taxon>Dikarya</taxon>
        <taxon>Ascomycota</taxon>
        <taxon>Pezizomycotina</taxon>
        <taxon>Sordariomycetes</taxon>
        <taxon>Hypocreomycetidae</taxon>
        <taxon>Glomerellales</taxon>
        <taxon>Glomerellaceae</taxon>
        <taxon>Colletotrichum</taxon>
        <taxon>Colletotrichum orbiculare species complex</taxon>
    </lineage>
</organism>